<dbReference type="EMBL" id="PXYW01000001">
    <property type="protein sequence ID" value="PSR35566.1"/>
    <property type="molecule type" value="Genomic_DNA"/>
</dbReference>
<evidence type="ECO:0000259" key="1">
    <source>
        <dbReference type="Pfam" id="PF02036"/>
    </source>
</evidence>
<evidence type="ECO:0000313" key="3">
    <source>
        <dbReference type="Proteomes" id="UP000242972"/>
    </source>
</evidence>
<protein>
    <submittedName>
        <fullName evidence="2">Sterol-binding protein</fullName>
    </submittedName>
</protein>
<evidence type="ECO:0000313" key="2">
    <source>
        <dbReference type="EMBL" id="PSR35566.1"/>
    </source>
</evidence>
<dbReference type="Pfam" id="PF02036">
    <property type="entry name" value="SCP2"/>
    <property type="match status" value="1"/>
</dbReference>
<dbReference type="PANTHER" id="PTHR10094">
    <property type="entry name" value="STEROL CARRIER PROTEIN 2 SCP-2 FAMILY PROTEIN"/>
    <property type="match status" value="1"/>
</dbReference>
<gene>
    <name evidence="2" type="ORF">C7B46_00845</name>
</gene>
<organism evidence="2 3">
    <name type="scientific">Sulfobacillus benefaciens</name>
    <dbReference type="NCBI Taxonomy" id="453960"/>
    <lineage>
        <taxon>Bacteria</taxon>
        <taxon>Bacillati</taxon>
        <taxon>Bacillota</taxon>
        <taxon>Clostridia</taxon>
        <taxon>Eubacteriales</taxon>
        <taxon>Clostridiales Family XVII. Incertae Sedis</taxon>
        <taxon>Sulfobacillus</taxon>
    </lineage>
</organism>
<dbReference type="Proteomes" id="UP000242972">
    <property type="component" value="Unassembled WGS sequence"/>
</dbReference>
<dbReference type="SUPFAM" id="SSF55718">
    <property type="entry name" value="SCP-like"/>
    <property type="match status" value="1"/>
</dbReference>
<name>A0A2T2XM44_9FIRM</name>
<dbReference type="Gene3D" id="3.30.1050.10">
    <property type="entry name" value="SCP2 sterol-binding domain"/>
    <property type="match status" value="1"/>
</dbReference>
<reference evidence="2 3" key="1">
    <citation type="journal article" date="2014" name="BMC Genomics">
        <title>Comparison of environmental and isolate Sulfobacillus genomes reveals diverse carbon, sulfur, nitrogen, and hydrogen metabolisms.</title>
        <authorList>
            <person name="Justice N.B."/>
            <person name="Norman A."/>
            <person name="Brown C.T."/>
            <person name="Singh A."/>
            <person name="Thomas B.C."/>
            <person name="Banfield J.F."/>
        </authorList>
    </citation>
    <scope>NUCLEOTIDE SEQUENCE [LARGE SCALE GENOMIC DNA]</scope>
    <source>
        <strain evidence="2">AMDSBA4</strain>
    </source>
</reference>
<sequence length="107" mass="11176">MTTNEVFAELGQRLAQKPATALSSAQGIYQFSLTGEDAAEYNIAVTSEGATVHQGKADNAGVTISMTADNFKELAAGRLNPMSAFMGGKLTVTGDMSMALKLQTLIS</sequence>
<dbReference type="InterPro" id="IPR003033">
    <property type="entry name" value="SCP2_sterol-bd_dom"/>
</dbReference>
<comment type="caution">
    <text evidence="2">The sequence shown here is derived from an EMBL/GenBank/DDBJ whole genome shotgun (WGS) entry which is preliminary data.</text>
</comment>
<dbReference type="PANTHER" id="PTHR10094:SF25">
    <property type="entry name" value="SCP2 STEROL-BINDING DOMAIN-CONTAINING PROTEIN 1"/>
    <property type="match status" value="1"/>
</dbReference>
<dbReference type="AlphaFoldDB" id="A0A2T2XM44"/>
<dbReference type="InterPro" id="IPR036527">
    <property type="entry name" value="SCP2_sterol-bd_dom_sf"/>
</dbReference>
<accession>A0A2T2XM44</accession>
<proteinExistence type="predicted"/>
<dbReference type="GO" id="GO:0005829">
    <property type="term" value="C:cytosol"/>
    <property type="evidence" value="ECO:0007669"/>
    <property type="project" value="TreeGrafter"/>
</dbReference>
<feature type="domain" description="SCP2" evidence="1">
    <location>
        <begin position="10"/>
        <end position="106"/>
    </location>
</feature>